<evidence type="ECO:0000313" key="7">
    <source>
        <dbReference type="Proteomes" id="UP000538196"/>
    </source>
</evidence>
<keyword evidence="3" id="KW-0949">S-adenosyl-L-methionine</keyword>
<dbReference type="Pfam" id="PF13649">
    <property type="entry name" value="Methyltransf_25"/>
    <property type="match status" value="1"/>
</dbReference>
<dbReference type="InterPro" id="IPR041698">
    <property type="entry name" value="Methyltransf_25"/>
</dbReference>
<accession>A0A7W4YIX8</accession>
<evidence type="ECO:0000256" key="4">
    <source>
        <dbReference type="ARBA" id="ARBA00022833"/>
    </source>
</evidence>
<dbReference type="PANTHER" id="PTHR43464">
    <property type="entry name" value="METHYLTRANSFERASE"/>
    <property type="match status" value="1"/>
</dbReference>
<reference evidence="6 7" key="1">
    <citation type="submission" date="2020-08" db="EMBL/GenBank/DDBJ databases">
        <title>Sequencing the genomes of 1000 actinobacteria strains.</title>
        <authorList>
            <person name="Klenk H.-P."/>
        </authorList>
    </citation>
    <scope>NUCLEOTIDE SEQUENCE [LARGE SCALE GENOMIC DNA]</scope>
    <source>
        <strain evidence="6 7">DSM 20146</strain>
    </source>
</reference>
<protein>
    <submittedName>
        <fullName evidence="6">LmbE family N-acetylglucosaminyl deacetylase/SAM-dependent methyltransferase</fullName>
    </submittedName>
</protein>
<dbReference type="AlphaFoldDB" id="A0A7W4YIX8"/>
<dbReference type="SUPFAM" id="SSF53335">
    <property type="entry name" value="S-adenosyl-L-methionine-dependent methyltransferases"/>
    <property type="match status" value="1"/>
</dbReference>
<dbReference type="GO" id="GO:0008168">
    <property type="term" value="F:methyltransferase activity"/>
    <property type="evidence" value="ECO:0007669"/>
    <property type="project" value="UniProtKB-KW"/>
</dbReference>
<dbReference type="InterPro" id="IPR024078">
    <property type="entry name" value="LmbE-like_dom_sf"/>
</dbReference>
<dbReference type="Proteomes" id="UP000538196">
    <property type="component" value="Unassembled WGS sequence"/>
</dbReference>
<dbReference type="SUPFAM" id="SSF102588">
    <property type="entry name" value="LmbE-like"/>
    <property type="match status" value="1"/>
</dbReference>
<evidence type="ECO:0000256" key="1">
    <source>
        <dbReference type="ARBA" id="ARBA00022603"/>
    </source>
</evidence>
<dbReference type="Pfam" id="PF02585">
    <property type="entry name" value="PIG-L"/>
    <property type="match status" value="1"/>
</dbReference>
<dbReference type="GO" id="GO:0032259">
    <property type="term" value="P:methylation"/>
    <property type="evidence" value="ECO:0007669"/>
    <property type="project" value="UniProtKB-KW"/>
</dbReference>
<evidence type="ECO:0000313" key="6">
    <source>
        <dbReference type="EMBL" id="MBB2967793.1"/>
    </source>
</evidence>
<keyword evidence="4" id="KW-0862">Zinc</keyword>
<keyword evidence="2 6" id="KW-0808">Transferase</keyword>
<evidence type="ECO:0000256" key="2">
    <source>
        <dbReference type="ARBA" id="ARBA00022679"/>
    </source>
</evidence>
<dbReference type="RefSeq" id="WP_021764859.1">
    <property type="nucleotide sequence ID" value="NZ_JACHVP010000002.1"/>
</dbReference>
<dbReference type="GO" id="GO:0016137">
    <property type="term" value="P:glycoside metabolic process"/>
    <property type="evidence" value="ECO:0007669"/>
    <property type="project" value="UniProtKB-ARBA"/>
</dbReference>
<evidence type="ECO:0000256" key="3">
    <source>
        <dbReference type="ARBA" id="ARBA00022691"/>
    </source>
</evidence>
<evidence type="ECO:0000259" key="5">
    <source>
        <dbReference type="Pfam" id="PF13649"/>
    </source>
</evidence>
<dbReference type="Gene3D" id="3.40.50.10320">
    <property type="entry name" value="LmbE-like"/>
    <property type="match status" value="1"/>
</dbReference>
<dbReference type="Gene3D" id="3.40.50.150">
    <property type="entry name" value="Vaccinia Virus protein VP39"/>
    <property type="match status" value="1"/>
</dbReference>
<dbReference type="EMBL" id="JACHVP010000002">
    <property type="protein sequence ID" value="MBB2967793.1"/>
    <property type="molecule type" value="Genomic_DNA"/>
</dbReference>
<dbReference type="CDD" id="cd02440">
    <property type="entry name" value="AdoMet_MTases"/>
    <property type="match status" value="1"/>
</dbReference>
<dbReference type="InterPro" id="IPR029063">
    <property type="entry name" value="SAM-dependent_MTases_sf"/>
</dbReference>
<name>A0A7W4YIX8_LEIAQ</name>
<dbReference type="InterPro" id="IPR003737">
    <property type="entry name" value="GlcNAc_PI_deacetylase-related"/>
</dbReference>
<keyword evidence="1 6" id="KW-0489">Methyltransferase</keyword>
<dbReference type="PANTHER" id="PTHR43464:SF19">
    <property type="entry name" value="UBIQUINONE BIOSYNTHESIS O-METHYLTRANSFERASE, MITOCHONDRIAL"/>
    <property type="match status" value="1"/>
</dbReference>
<keyword evidence="7" id="KW-1185">Reference proteome</keyword>
<feature type="domain" description="Methyltransferase" evidence="5">
    <location>
        <begin position="281"/>
        <end position="372"/>
    </location>
</feature>
<proteinExistence type="predicted"/>
<gene>
    <name evidence="6" type="ORF">FHX33_002556</name>
</gene>
<sequence length="420" mass="45647">MVSFDPLVTVTPHEEWEEEARRREVPRRTAEWLAGFDAVTVLAAHPDDETLGAGGLIASCAEAGIPVSVVVATVAEPARAAELAEALDRLGVTTGPVLLGLTDGRLKHEADALRSGLEQVLRADGTRRLVLAPWPGDRHGDHRTLGRETAEVCAAAGHTLRYYPIWLWQWGTPDDLPWSRASEVELTGEARKRKGAALAAFPSQVHSSANPSGVLPAGLLERAAAGRELLIEPQEDPLGEHFERLHRASADPWSVRTRWYERRKRALTLASLPAERYGRALELGCSNGELSAALAQRCDSVLGIDASAAAVELATRRTAELPTVRVERMRVPGEWPGGAFDLVVVSELAYYLAADQWKATIDRIVTCLAPGGAVLLCHWSGIADDFAQTGAEAHERFAAQSGLRRLVGHVDESFRLEVYR</sequence>
<organism evidence="6 7">
    <name type="scientific">Leifsonia aquatica</name>
    <name type="common">Corynebacterium aquaticum</name>
    <dbReference type="NCBI Taxonomy" id="144185"/>
    <lineage>
        <taxon>Bacteria</taxon>
        <taxon>Bacillati</taxon>
        <taxon>Actinomycetota</taxon>
        <taxon>Actinomycetes</taxon>
        <taxon>Micrococcales</taxon>
        <taxon>Microbacteriaceae</taxon>
        <taxon>Leifsonia</taxon>
    </lineage>
</organism>
<comment type="caution">
    <text evidence="6">The sequence shown here is derived from an EMBL/GenBank/DDBJ whole genome shotgun (WGS) entry which is preliminary data.</text>
</comment>